<keyword evidence="1" id="KW-0732">Signal</keyword>
<dbReference type="Gene3D" id="3.40.50.150">
    <property type="entry name" value="Vaccinia Virus protein VP39"/>
    <property type="match status" value="1"/>
</dbReference>
<dbReference type="PIRSF" id="PIRSF031679">
    <property type="entry name" value="Mtase_Alr7345_prd"/>
    <property type="match status" value="1"/>
</dbReference>
<evidence type="ECO:0000256" key="1">
    <source>
        <dbReference type="SAM" id="SignalP"/>
    </source>
</evidence>
<dbReference type="GO" id="GO:0032259">
    <property type="term" value="P:methylation"/>
    <property type="evidence" value="ECO:0007669"/>
    <property type="project" value="UniProtKB-KW"/>
</dbReference>
<feature type="chain" id="PRO_5021972795" evidence="1">
    <location>
        <begin position="22"/>
        <end position="275"/>
    </location>
</feature>
<dbReference type="InterPro" id="IPR029063">
    <property type="entry name" value="SAM-dependent_MTases_sf"/>
</dbReference>
<protein>
    <submittedName>
        <fullName evidence="2">Class I SAM-dependent methyltransferase</fullName>
    </submittedName>
</protein>
<dbReference type="SUPFAM" id="SSF53335">
    <property type="entry name" value="S-adenosyl-L-methionine-dependent methyltransferases"/>
    <property type="match status" value="1"/>
</dbReference>
<keyword evidence="3" id="KW-1185">Reference proteome</keyword>
<dbReference type="RefSeq" id="WP_142929671.1">
    <property type="nucleotide sequence ID" value="NZ_ML660109.1"/>
</dbReference>
<proteinExistence type="predicted"/>
<keyword evidence="2" id="KW-0808">Transferase</keyword>
<feature type="signal peptide" evidence="1">
    <location>
        <begin position="1"/>
        <end position="21"/>
    </location>
</feature>
<dbReference type="OrthoDB" id="9801692at2"/>
<gene>
    <name evidence="2" type="ORF">FKG94_24915</name>
</gene>
<evidence type="ECO:0000313" key="2">
    <source>
        <dbReference type="EMBL" id="TQV67773.1"/>
    </source>
</evidence>
<dbReference type="GO" id="GO:0008168">
    <property type="term" value="F:methyltransferase activity"/>
    <property type="evidence" value="ECO:0007669"/>
    <property type="project" value="UniProtKB-KW"/>
</dbReference>
<accession>A0A545SS30</accession>
<keyword evidence="2" id="KW-0489">Methyltransferase</keyword>
<evidence type="ECO:0000313" key="3">
    <source>
        <dbReference type="Proteomes" id="UP000319732"/>
    </source>
</evidence>
<dbReference type="EMBL" id="VHSG01000033">
    <property type="protein sequence ID" value="TQV67773.1"/>
    <property type="molecule type" value="Genomic_DNA"/>
</dbReference>
<name>A0A545SS30_9GAMM</name>
<organism evidence="2 3">
    <name type="scientific">Exilibacterium tricleocarpae</name>
    <dbReference type="NCBI Taxonomy" id="2591008"/>
    <lineage>
        <taxon>Bacteria</taxon>
        <taxon>Pseudomonadati</taxon>
        <taxon>Pseudomonadota</taxon>
        <taxon>Gammaproteobacteria</taxon>
        <taxon>Cellvibrionales</taxon>
        <taxon>Cellvibrionaceae</taxon>
        <taxon>Exilibacterium</taxon>
    </lineage>
</organism>
<sequence>MKSVSFVVVLALLCWASALRAEVEVTNYKSAVEGEHRTAAYAQRDEYRNPAATLAFFGVAPDMSVVEIWPGGGWYSEILAPLLRENGTFYAAHFPVETEVGYFQRVRKNYAQKLAAAPALYDKVVVTEFHPPSGVSAGPAGKVDRVLTFRNVHNWMKAGYDQRAFDEFFALLKPGGVLGVVEHRARPGTDKAAMGASGYVTEAYVIARAEAAGFVLEAKSEVNANPRDSAQHPQGVWTLPPSLRLGETDRDKYLAIGESDRMTLKFRRPADVDSR</sequence>
<dbReference type="AlphaFoldDB" id="A0A545SS30"/>
<dbReference type="InterPro" id="IPR016980">
    <property type="entry name" value="S-AdoMet-dep_MeTrfase_Alr7345"/>
</dbReference>
<reference evidence="2 3" key="1">
    <citation type="submission" date="2019-06" db="EMBL/GenBank/DDBJ databases">
        <title>Whole genome sequence for Cellvibrionaceae sp. R142.</title>
        <authorList>
            <person name="Wang G."/>
        </authorList>
    </citation>
    <scope>NUCLEOTIDE SEQUENCE [LARGE SCALE GENOMIC DNA]</scope>
    <source>
        <strain evidence="2 3">R142</strain>
    </source>
</reference>
<comment type="caution">
    <text evidence="2">The sequence shown here is derived from an EMBL/GenBank/DDBJ whole genome shotgun (WGS) entry which is preliminary data.</text>
</comment>
<dbReference type="Proteomes" id="UP000319732">
    <property type="component" value="Unassembled WGS sequence"/>
</dbReference>